<dbReference type="InterPro" id="IPR027417">
    <property type="entry name" value="P-loop_NTPase"/>
</dbReference>
<keyword evidence="2" id="KW-0805">Transcription regulation</keyword>
<evidence type="ECO:0000256" key="1">
    <source>
        <dbReference type="ARBA" id="ARBA00005820"/>
    </source>
</evidence>
<feature type="domain" description="OmpR/PhoB-type" evidence="6">
    <location>
        <begin position="1"/>
        <end position="99"/>
    </location>
</feature>
<dbReference type="Gene3D" id="3.40.50.300">
    <property type="entry name" value="P-loop containing nucleotide triphosphate hydrolases"/>
    <property type="match status" value="1"/>
</dbReference>
<comment type="caution">
    <text evidence="7">The sequence shown here is derived from an EMBL/GenBank/DDBJ whole genome shotgun (WGS) entry which is preliminary data.</text>
</comment>
<dbReference type="EMBL" id="BOQP01000004">
    <property type="protein sequence ID" value="GIM68078.1"/>
    <property type="molecule type" value="Genomic_DNA"/>
</dbReference>
<dbReference type="Gene3D" id="1.25.40.10">
    <property type="entry name" value="Tetratricopeptide repeat domain"/>
    <property type="match status" value="1"/>
</dbReference>
<reference evidence="7" key="1">
    <citation type="submission" date="2021-03" db="EMBL/GenBank/DDBJ databases">
        <title>Whole genome shotgun sequence of Actinoplanes consettensis NBRC 14913.</title>
        <authorList>
            <person name="Komaki H."/>
            <person name="Tamura T."/>
        </authorList>
    </citation>
    <scope>NUCLEOTIDE SEQUENCE</scope>
    <source>
        <strain evidence="7">NBRC 14913</strain>
    </source>
</reference>
<dbReference type="Gene3D" id="1.10.10.10">
    <property type="entry name" value="Winged helix-like DNA-binding domain superfamily/Winged helix DNA-binding domain"/>
    <property type="match status" value="1"/>
</dbReference>
<evidence type="ECO:0000256" key="3">
    <source>
        <dbReference type="ARBA" id="ARBA00023125"/>
    </source>
</evidence>
<evidence type="ECO:0000259" key="6">
    <source>
        <dbReference type="PROSITE" id="PS51755"/>
    </source>
</evidence>
<dbReference type="GO" id="GO:0006355">
    <property type="term" value="P:regulation of DNA-templated transcription"/>
    <property type="evidence" value="ECO:0007669"/>
    <property type="project" value="InterPro"/>
</dbReference>
<dbReference type="InterPro" id="IPR016032">
    <property type="entry name" value="Sig_transdc_resp-reg_C-effctor"/>
</dbReference>
<dbReference type="SUPFAM" id="SSF52540">
    <property type="entry name" value="P-loop containing nucleoside triphosphate hydrolases"/>
    <property type="match status" value="1"/>
</dbReference>
<dbReference type="PROSITE" id="PS51755">
    <property type="entry name" value="OMPR_PHOB"/>
    <property type="match status" value="1"/>
</dbReference>
<dbReference type="PRINTS" id="PR00364">
    <property type="entry name" value="DISEASERSIST"/>
</dbReference>
<dbReference type="InterPro" id="IPR011990">
    <property type="entry name" value="TPR-like_helical_dom_sf"/>
</dbReference>
<protein>
    <recommendedName>
        <fullName evidence="6">OmpR/PhoB-type domain-containing protein</fullName>
    </recommendedName>
</protein>
<evidence type="ECO:0000313" key="7">
    <source>
        <dbReference type="EMBL" id="GIM68078.1"/>
    </source>
</evidence>
<dbReference type="SUPFAM" id="SSF48452">
    <property type="entry name" value="TPR-like"/>
    <property type="match status" value="1"/>
</dbReference>
<keyword evidence="4" id="KW-0804">Transcription</keyword>
<dbReference type="Pfam" id="PF03704">
    <property type="entry name" value="BTAD"/>
    <property type="match status" value="1"/>
</dbReference>
<gene>
    <name evidence="7" type="ORF">Aco04nite_09150</name>
</gene>
<dbReference type="InterPro" id="IPR036388">
    <property type="entry name" value="WH-like_DNA-bd_sf"/>
</dbReference>
<dbReference type="InterPro" id="IPR001867">
    <property type="entry name" value="OmpR/PhoB-type_DNA-bd"/>
</dbReference>
<dbReference type="PANTHER" id="PTHR35807">
    <property type="entry name" value="TRANSCRIPTIONAL REGULATOR REDD-RELATED"/>
    <property type="match status" value="1"/>
</dbReference>
<evidence type="ECO:0000256" key="4">
    <source>
        <dbReference type="ARBA" id="ARBA00023163"/>
    </source>
</evidence>
<dbReference type="GO" id="GO:0000160">
    <property type="term" value="P:phosphorelay signal transduction system"/>
    <property type="evidence" value="ECO:0007669"/>
    <property type="project" value="InterPro"/>
</dbReference>
<dbReference type="Pfam" id="PF00486">
    <property type="entry name" value="Trans_reg_C"/>
    <property type="match status" value="1"/>
</dbReference>
<dbReference type="Proteomes" id="UP000680865">
    <property type="component" value="Unassembled WGS sequence"/>
</dbReference>
<dbReference type="CDD" id="cd15831">
    <property type="entry name" value="BTAD"/>
    <property type="match status" value="1"/>
</dbReference>
<dbReference type="InterPro" id="IPR051677">
    <property type="entry name" value="AfsR-DnrI-RedD_regulator"/>
</dbReference>
<evidence type="ECO:0000256" key="2">
    <source>
        <dbReference type="ARBA" id="ARBA00023015"/>
    </source>
</evidence>
<dbReference type="SMART" id="SM00862">
    <property type="entry name" value="Trans_reg_C"/>
    <property type="match status" value="1"/>
</dbReference>
<dbReference type="AlphaFoldDB" id="A0A919S9E3"/>
<dbReference type="PANTHER" id="PTHR35807:SF1">
    <property type="entry name" value="TRANSCRIPTIONAL REGULATOR REDD"/>
    <property type="match status" value="1"/>
</dbReference>
<keyword evidence="8" id="KW-1185">Reference proteome</keyword>
<proteinExistence type="inferred from homology"/>
<evidence type="ECO:0000313" key="8">
    <source>
        <dbReference type="Proteomes" id="UP000680865"/>
    </source>
</evidence>
<sequence length="503" mass="53640">MTVHLRILGPLRIIRGSSEVDAGPNQQRCLLALLLAREGHPISMNELMELLWGGDSPPTAVNVIHKYVGVLRRLLEPGLPPRAAGRYLVRHGNGYRFTAAPEMLDLVLFRRLVAQATTHADNDELDAALDRYAAALRLGDGRVADGLADTSSARAMFAGLDSEFNDAVLAAAEIAVRLRRPARLLAPLRRAAELHPLNELVQASLMTTLAAAGHQAEALTAYRSVRGLLADELGIDPGHGLQEAYRRVLTQDVLPPGAATPAQPLVHPAQLPPDLPLFTGRTSELAALDRHAVALRAGGQPGPLVITLNGTEGTGKSTLAVRFAHLVAADFPDGQLYLDLRQDHPGDNLRSLLYALGVRTPDAPDTFDAQVGTYRSLTAGKRMLLLLDGARDAGQVRPLLPSSAGSLVLVTSGPALLDLAAHAGAHLLRVEAPDAADARELLERRLADRIHEDPDGEVLDEIVELCGRMPLALAQLAARLAATPELSLATAAKELRSVDRSAT</sequence>
<dbReference type="RefSeq" id="WP_212995895.1">
    <property type="nucleotide sequence ID" value="NZ_BAAATW010000002.1"/>
</dbReference>
<keyword evidence="3 5" id="KW-0238">DNA-binding</keyword>
<dbReference type="SUPFAM" id="SSF46894">
    <property type="entry name" value="C-terminal effector domain of the bipartite response regulators"/>
    <property type="match status" value="1"/>
</dbReference>
<accession>A0A919S9E3</accession>
<name>A0A919S9E3_9ACTN</name>
<organism evidence="7 8">
    <name type="scientific">Winogradskya consettensis</name>
    <dbReference type="NCBI Taxonomy" id="113560"/>
    <lineage>
        <taxon>Bacteria</taxon>
        <taxon>Bacillati</taxon>
        <taxon>Actinomycetota</taxon>
        <taxon>Actinomycetes</taxon>
        <taxon>Micromonosporales</taxon>
        <taxon>Micromonosporaceae</taxon>
        <taxon>Winogradskya</taxon>
    </lineage>
</organism>
<feature type="DNA-binding region" description="OmpR/PhoB-type" evidence="5">
    <location>
        <begin position="1"/>
        <end position="99"/>
    </location>
</feature>
<comment type="similarity">
    <text evidence="1">Belongs to the AfsR/DnrI/RedD regulatory family.</text>
</comment>
<dbReference type="SMART" id="SM01043">
    <property type="entry name" value="BTAD"/>
    <property type="match status" value="1"/>
</dbReference>
<evidence type="ECO:0000256" key="5">
    <source>
        <dbReference type="PROSITE-ProRule" id="PRU01091"/>
    </source>
</evidence>
<dbReference type="InterPro" id="IPR005158">
    <property type="entry name" value="BTAD"/>
</dbReference>
<dbReference type="GO" id="GO:0003677">
    <property type="term" value="F:DNA binding"/>
    <property type="evidence" value="ECO:0007669"/>
    <property type="project" value="UniProtKB-UniRule"/>
</dbReference>